<dbReference type="EMBL" id="KQ434784">
    <property type="protein sequence ID" value="KZC04991.1"/>
    <property type="molecule type" value="Genomic_DNA"/>
</dbReference>
<dbReference type="GO" id="GO:0005737">
    <property type="term" value="C:cytoplasm"/>
    <property type="evidence" value="ECO:0007669"/>
    <property type="project" value="TreeGrafter"/>
</dbReference>
<gene>
    <name evidence="13" type="ORF">WN55_06007</name>
</gene>
<sequence length="426" mass="48352">MQGENPNLIEYGPIVYDEVMKRNILDIDEEADEIKYTTKAMFTFNRHKSVNVSSSDKVTMLNPAYVGTILMLSSLPPNFMQKYGNISCNEKKFPELNLICKTLKSKRPPVLREGAKEGVYLLSMFQKINNTIHGPYTVNRGVKNITLLGDTTSYMGERVQQIWGSESCNSVRGTDTITWPPLVTPLPFVSTFIGDLCRSLQADYDSDISIHGMTGSKFVMKERVWYLNESQCYCPVVNKKVECLPLGLVDLSKCQEAPVIFSEPHFLHGDVELLTYARGLKPVENLHSTYIVIEPHTGVPLSGAKKSQLNMKLTKQPVDLLSNVSEGYFPLVWCEEGSTPTLKVVGLSYQTMRSVRLAMFLQRLPLIVGIYMVSVSLFLCKNTRSKVEPTRSMIRSTLMSSDQQPYNYSHRPPRWHTNAFERFQRM</sequence>
<organism evidence="13 14">
    <name type="scientific">Dufourea novaeangliae</name>
    <name type="common">Sweat bee</name>
    <dbReference type="NCBI Taxonomy" id="178035"/>
    <lineage>
        <taxon>Eukaryota</taxon>
        <taxon>Metazoa</taxon>
        <taxon>Ecdysozoa</taxon>
        <taxon>Arthropoda</taxon>
        <taxon>Hexapoda</taxon>
        <taxon>Insecta</taxon>
        <taxon>Pterygota</taxon>
        <taxon>Neoptera</taxon>
        <taxon>Endopterygota</taxon>
        <taxon>Hymenoptera</taxon>
        <taxon>Apocrita</taxon>
        <taxon>Aculeata</taxon>
        <taxon>Apoidea</taxon>
        <taxon>Anthophila</taxon>
        <taxon>Halictidae</taxon>
        <taxon>Rophitinae</taxon>
        <taxon>Dufourea</taxon>
    </lineage>
</organism>
<name>A0A154NZF8_DUFNO</name>
<evidence type="ECO:0000256" key="12">
    <source>
        <dbReference type="SAM" id="Phobius"/>
    </source>
</evidence>
<evidence type="ECO:0000256" key="4">
    <source>
        <dbReference type="ARBA" id="ARBA00022606"/>
    </source>
</evidence>
<comment type="subcellular location">
    <subcellularLocation>
        <location evidence="1">Cell membrane</location>
        <topology evidence="1">Multi-pass membrane protein</topology>
    </subcellularLocation>
</comment>
<keyword evidence="8 12" id="KW-0472">Membrane</keyword>
<dbReference type="PANTHER" id="PTHR11923:SF69">
    <property type="entry name" value="SENSORY NEURON MEMBRANE PROTEIN 1"/>
    <property type="match status" value="1"/>
</dbReference>
<dbReference type="STRING" id="178035.A0A154NZF8"/>
<keyword evidence="5 12" id="KW-0812">Transmembrane</keyword>
<dbReference type="Proteomes" id="UP000076502">
    <property type="component" value="Unassembled WGS sequence"/>
</dbReference>
<keyword evidence="3" id="KW-1003">Cell membrane</keyword>
<dbReference type="GO" id="GO:0007608">
    <property type="term" value="P:sensory perception of smell"/>
    <property type="evidence" value="ECO:0007669"/>
    <property type="project" value="UniProtKB-KW"/>
</dbReference>
<comment type="similarity">
    <text evidence="2">Belongs to the CD36 family.</text>
</comment>
<keyword evidence="7 12" id="KW-1133">Transmembrane helix</keyword>
<dbReference type="PANTHER" id="PTHR11923">
    <property type="entry name" value="SCAVENGER RECEPTOR CLASS B TYPE-1 SR-B1"/>
    <property type="match status" value="1"/>
</dbReference>
<reference evidence="13 14" key="1">
    <citation type="submission" date="2015-07" db="EMBL/GenBank/DDBJ databases">
        <title>The genome of Dufourea novaeangliae.</title>
        <authorList>
            <person name="Pan H."/>
            <person name="Kapheim K."/>
        </authorList>
    </citation>
    <scope>NUCLEOTIDE SEQUENCE [LARGE SCALE GENOMIC DNA]</scope>
    <source>
        <strain evidence="13">0120121106</strain>
        <tissue evidence="13">Whole body</tissue>
    </source>
</reference>
<protein>
    <submittedName>
        <fullName evidence="13">Sensory neuron membrane protein 2</fullName>
    </submittedName>
</protein>
<proteinExistence type="inferred from homology"/>
<dbReference type="GO" id="GO:0005886">
    <property type="term" value="C:plasma membrane"/>
    <property type="evidence" value="ECO:0007669"/>
    <property type="project" value="UniProtKB-SubCell"/>
</dbReference>
<evidence type="ECO:0000256" key="6">
    <source>
        <dbReference type="ARBA" id="ARBA00022725"/>
    </source>
</evidence>
<evidence type="ECO:0000313" key="14">
    <source>
        <dbReference type="Proteomes" id="UP000076502"/>
    </source>
</evidence>
<evidence type="ECO:0000256" key="10">
    <source>
        <dbReference type="ARBA" id="ARBA00023170"/>
    </source>
</evidence>
<keyword evidence="11" id="KW-0325">Glycoprotein</keyword>
<dbReference type="AlphaFoldDB" id="A0A154NZF8"/>
<accession>A0A154NZF8</accession>
<evidence type="ECO:0000256" key="8">
    <source>
        <dbReference type="ARBA" id="ARBA00023136"/>
    </source>
</evidence>
<evidence type="ECO:0000256" key="7">
    <source>
        <dbReference type="ARBA" id="ARBA00022989"/>
    </source>
</evidence>
<dbReference type="PRINTS" id="PR01609">
    <property type="entry name" value="CD36FAMILY"/>
</dbReference>
<evidence type="ECO:0000256" key="5">
    <source>
        <dbReference type="ARBA" id="ARBA00022692"/>
    </source>
</evidence>
<feature type="transmembrane region" description="Helical" evidence="12">
    <location>
        <begin position="360"/>
        <end position="380"/>
    </location>
</feature>
<dbReference type="OrthoDB" id="195015at2759"/>
<evidence type="ECO:0000313" key="13">
    <source>
        <dbReference type="EMBL" id="KZC04991.1"/>
    </source>
</evidence>
<evidence type="ECO:0000256" key="1">
    <source>
        <dbReference type="ARBA" id="ARBA00004651"/>
    </source>
</evidence>
<keyword evidence="9" id="KW-1015">Disulfide bond</keyword>
<evidence type="ECO:0000256" key="3">
    <source>
        <dbReference type="ARBA" id="ARBA00022475"/>
    </source>
</evidence>
<dbReference type="Pfam" id="PF01130">
    <property type="entry name" value="CD36"/>
    <property type="match status" value="1"/>
</dbReference>
<keyword evidence="6" id="KW-0552">Olfaction</keyword>
<evidence type="ECO:0000256" key="2">
    <source>
        <dbReference type="ARBA" id="ARBA00010532"/>
    </source>
</evidence>
<keyword evidence="4" id="KW-0716">Sensory transduction</keyword>
<keyword evidence="10" id="KW-0675">Receptor</keyword>
<evidence type="ECO:0000256" key="11">
    <source>
        <dbReference type="ARBA" id="ARBA00023180"/>
    </source>
</evidence>
<keyword evidence="14" id="KW-1185">Reference proteome</keyword>
<dbReference type="InterPro" id="IPR002159">
    <property type="entry name" value="CD36_fam"/>
</dbReference>
<dbReference type="GO" id="GO:0005044">
    <property type="term" value="F:scavenger receptor activity"/>
    <property type="evidence" value="ECO:0007669"/>
    <property type="project" value="TreeGrafter"/>
</dbReference>
<evidence type="ECO:0000256" key="9">
    <source>
        <dbReference type="ARBA" id="ARBA00023157"/>
    </source>
</evidence>